<dbReference type="EMBL" id="PNCL01000001">
    <property type="protein sequence ID" value="TMP63073.1"/>
    <property type="molecule type" value="Genomic_DNA"/>
</dbReference>
<reference evidence="3 4" key="1">
    <citation type="submission" date="2017-12" db="EMBL/GenBank/DDBJ databases">
        <authorList>
            <person name="Paulsen S."/>
            <person name="Gram L.K."/>
        </authorList>
    </citation>
    <scope>NUCLEOTIDE SEQUENCE [LARGE SCALE GENOMIC DNA]</scope>
    <source>
        <strain evidence="2 4">S2231</strain>
        <strain evidence="1 3">S2233</strain>
    </source>
</reference>
<dbReference type="Proteomes" id="UP000307706">
    <property type="component" value="Unassembled WGS sequence"/>
</dbReference>
<evidence type="ECO:0000313" key="4">
    <source>
        <dbReference type="Proteomes" id="UP000307706"/>
    </source>
</evidence>
<organism evidence="2 4">
    <name type="scientific">Pseudoalteromonas citrea</name>
    <dbReference type="NCBI Taxonomy" id="43655"/>
    <lineage>
        <taxon>Bacteria</taxon>
        <taxon>Pseudomonadati</taxon>
        <taxon>Pseudomonadota</taxon>
        <taxon>Gammaproteobacteria</taxon>
        <taxon>Alteromonadales</taxon>
        <taxon>Pseudoalteromonadaceae</taxon>
        <taxon>Pseudoalteromonas</taxon>
    </lineage>
</organism>
<protein>
    <submittedName>
        <fullName evidence="2">Uncharacterized protein</fullName>
    </submittedName>
</protein>
<evidence type="ECO:0000313" key="1">
    <source>
        <dbReference type="EMBL" id="TMP46297.1"/>
    </source>
</evidence>
<dbReference type="OrthoDB" id="9947023at2"/>
<evidence type="ECO:0000313" key="3">
    <source>
        <dbReference type="Proteomes" id="UP000305730"/>
    </source>
</evidence>
<proteinExistence type="predicted"/>
<keyword evidence="3" id="KW-1185">Reference proteome</keyword>
<dbReference type="EMBL" id="PNCK01000009">
    <property type="protein sequence ID" value="TMP46297.1"/>
    <property type="molecule type" value="Genomic_DNA"/>
</dbReference>
<comment type="caution">
    <text evidence="2">The sequence shown here is derived from an EMBL/GenBank/DDBJ whole genome shotgun (WGS) entry which is preliminary data.</text>
</comment>
<reference evidence="3 4" key="2">
    <citation type="submission" date="2019-06" db="EMBL/GenBank/DDBJ databases">
        <title>Co-occurence of chitin degradation, pigmentation and bioactivity in marine Pseudoalteromonas.</title>
        <authorList>
            <person name="Sonnenschein E.C."/>
            <person name="Bech P.K."/>
        </authorList>
    </citation>
    <scope>NUCLEOTIDE SEQUENCE [LARGE SCALE GENOMIC DNA]</scope>
    <source>
        <strain evidence="4">S2231</strain>
        <strain evidence="3">S2233</strain>
    </source>
</reference>
<dbReference type="Proteomes" id="UP000305730">
    <property type="component" value="Unassembled WGS sequence"/>
</dbReference>
<reference evidence="2" key="3">
    <citation type="submission" date="2019-09" db="EMBL/GenBank/DDBJ databases">
        <title>Co-occurence of chitin degradation, pigmentation and bioactivity in marine Pseudoalteromonas.</title>
        <authorList>
            <person name="Sonnenschein E.C."/>
            <person name="Bech P.K."/>
        </authorList>
    </citation>
    <scope>NUCLEOTIDE SEQUENCE</scope>
    <source>
        <strain evidence="2">S2231</strain>
        <strain evidence="1">S2233</strain>
    </source>
</reference>
<sequence>MNYKANFLIMPEIDVLLVFSMNSNAHARFIASKTSSVRQFSHEQLVYDAASFLEVKSLTQRVADIKSLKIIATDKFEPALESVLESILPGAESNFMVFLEGEHLVVTHTESVIQNAH</sequence>
<accession>A0A5S3XVD4</accession>
<name>A0A5S3XVD4_9GAMM</name>
<dbReference type="AlphaFoldDB" id="A0A5S3XVD4"/>
<evidence type="ECO:0000313" key="2">
    <source>
        <dbReference type="EMBL" id="TMP63073.1"/>
    </source>
</evidence>
<gene>
    <name evidence="2" type="ORF">CWB96_00250</name>
    <name evidence="1" type="ORF">CWB97_02245</name>
</gene>
<dbReference type="RefSeq" id="WP_138594678.1">
    <property type="nucleotide sequence ID" value="NZ_PNCK01000009.1"/>
</dbReference>